<dbReference type="AlphaFoldDB" id="T1F851"/>
<dbReference type="FunCoup" id="T1F851">
    <property type="interactions" value="1291"/>
</dbReference>
<evidence type="ECO:0008006" key="9">
    <source>
        <dbReference type="Google" id="ProtNLM"/>
    </source>
</evidence>
<dbReference type="CTD" id="20205000"/>
<keyword evidence="3" id="KW-0963">Cytoplasm</keyword>
<reference evidence="8" key="1">
    <citation type="submission" date="2012-12" db="EMBL/GenBank/DDBJ databases">
        <authorList>
            <person name="Hellsten U."/>
            <person name="Grimwood J."/>
            <person name="Chapman J.A."/>
            <person name="Shapiro H."/>
            <person name="Aerts A."/>
            <person name="Otillar R.P."/>
            <person name="Terry A.Y."/>
            <person name="Boore J.L."/>
            <person name="Simakov O."/>
            <person name="Marletaz F."/>
            <person name="Cho S.-J."/>
            <person name="Edsinger-Gonzales E."/>
            <person name="Havlak P."/>
            <person name="Kuo D.-H."/>
            <person name="Larsson T."/>
            <person name="Lv J."/>
            <person name="Arendt D."/>
            <person name="Savage R."/>
            <person name="Osoegawa K."/>
            <person name="de Jong P."/>
            <person name="Lindberg D.R."/>
            <person name="Seaver E.C."/>
            <person name="Weisblat D.A."/>
            <person name="Putnam N.H."/>
            <person name="Grigoriev I.V."/>
            <person name="Rokhsar D.S."/>
        </authorList>
    </citation>
    <scope>NUCLEOTIDE SEQUENCE</scope>
</reference>
<gene>
    <name evidence="7" type="primary">20205000</name>
    <name evidence="6" type="ORF">HELRODRAFT_174453</name>
</gene>
<dbReference type="GO" id="GO:0005938">
    <property type="term" value="C:cell cortex"/>
    <property type="evidence" value="ECO:0007669"/>
    <property type="project" value="UniProtKB-SubCell"/>
</dbReference>
<evidence type="ECO:0000256" key="3">
    <source>
        <dbReference type="ARBA" id="ARBA00022490"/>
    </source>
</evidence>
<comment type="similarity">
    <text evidence="2">Belongs to the synembryn family.</text>
</comment>
<organism evidence="7 8">
    <name type="scientific">Helobdella robusta</name>
    <name type="common">Californian leech</name>
    <dbReference type="NCBI Taxonomy" id="6412"/>
    <lineage>
        <taxon>Eukaryota</taxon>
        <taxon>Metazoa</taxon>
        <taxon>Spiralia</taxon>
        <taxon>Lophotrochozoa</taxon>
        <taxon>Annelida</taxon>
        <taxon>Clitellata</taxon>
        <taxon>Hirudinea</taxon>
        <taxon>Rhynchobdellida</taxon>
        <taxon>Glossiphoniidae</taxon>
        <taxon>Helobdella</taxon>
    </lineage>
</organism>
<keyword evidence="4" id="KW-0344">Guanine-nucleotide releasing factor</keyword>
<dbReference type="InterPro" id="IPR008376">
    <property type="entry name" value="Chaperone_Ric-8_A/B"/>
</dbReference>
<dbReference type="EMBL" id="AMQM01004923">
    <property type="status" value="NOT_ANNOTATED_CDS"/>
    <property type="molecule type" value="Genomic_DNA"/>
</dbReference>
<dbReference type="PRINTS" id="PR01802">
    <property type="entry name" value="SYNEMBRYN"/>
</dbReference>
<dbReference type="KEGG" id="hro:HELRODRAFT_174453"/>
<evidence type="ECO:0000256" key="1">
    <source>
        <dbReference type="ARBA" id="ARBA00004544"/>
    </source>
</evidence>
<sequence length="500" mass="56255">MNNLLELFFQEGTSCAGSAALQKCLESFISELIFEGLLKELTDTADNHLKCLILECIKILSRDKLFIEHILKAGHVQTVLQCAQLASARVPNVQEFEVQLFDMKLLHLITGLNSAISDDDPNRDSLPLISLTIPCLRPKLRYDLHGLTYLIEVLDLMLQPGEEPIRSLDSSHVNLCIEVLKVLFNITIVEGSLNEEEEAHFMRLVSVLHDLLLCPVQSADKKHELHCHTVHLLTVVPSDSYEELLTPAEIKVTHLLTCEDSEYEGKNMDAIIVLLEFLKIQLDKASPSGASNELLCPILHSLCRMCRANRIIRKYCRMQILPYLGDEVRKLPEEGHLLRNKLCKLFTHNSFEIKSLSADFIFVLCKENSGRFIKYTGYGNAAGLLAERGLMAGINNSSSQPLYSSESEDSETEEYAKLKENVNPVTGRWEEPKANVMDDMSDEQKEYVANELLNKIDQLQRSGVIKPMKVSESGRPVVVDSVAELVETCNIRRSSSEDSD</sequence>
<dbReference type="PANTHER" id="PTHR12425:SF5">
    <property type="entry name" value="SYNEMBRYN"/>
    <property type="match status" value="1"/>
</dbReference>
<evidence type="ECO:0000313" key="7">
    <source>
        <dbReference type="EnsemblMetazoa" id="HelroP174453"/>
    </source>
</evidence>
<keyword evidence="5" id="KW-0143">Chaperone</keyword>
<reference evidence="7" key="3">
    <citation type="submission" date="2015-06" db="UniProtKB">
        <authorList>
            <consortium name="EnsemblMetazoa"/>
        </authorList>
    </citation>
    <scope>IDENTIFICATION</scope>
</reference>
<accession>T1F851</accession>
<dbReference type="Pfam" id="PF10165">
    <property type="entry name" value="Ric8"/>
    <property type="match status" value="1"/>
</dbReference>
<evidence type="ECO:0000313" key="8">
    <source>
        <dbReference type="Proteomes" id="UP000015101"/>
    </source>
</evidence>
<dbReference type="GO" id="GO:0005085">
    <property type="term" value="F:guanyl-nucleotide exchange factor activity"/>
    <property type="evidence" value="ECO:0000318"/>
    <property type="project" value="GO_Central"/>
</dbReference>
<dbReference type="InParanoid" id="T1F851"/>
<dbReference type="HOGENOM" id="CLU_018602_1_0_1"/>
<evidence type="ECO:0000256" key="2">
    <source>
        <dbReference type="ARBA" id="ARBA00009049"/>
    </source>
</evidence>
<dbReference type="Proteomes" id="UP000015101">
    <property type="component" value="Unassembled WGS sequence"/>
</dbReference>
<dbReference type="eggNOG" id="KOG4464">
    <property type="taxonomic scope" value="Eukaryota"/>
</dbReference>
<proteinExistence type="inferred from homology"/>
<evidence type="ECO:0000313" key="6">
    <source>
        <dbReference type="EMBL" id="ESO01502.1"/>
    </source>
</evidence>
<name>T1F851_HELRO</name>
<dbReference type="EMBL" id="KB096743">
    <property type="protein sequence ID" value="ESO01502.1"/>
    <property type="molecule type" value="Genomic_DNA"/>
</dbReference>
<evidence type="ECO:0000256" key="4">
    <source>
        <dbReference type="ARBA" id="ARBA00022658"/>
    </source>
</evidence>
<dbReference type="STRING" id="6412.T1F851"/>
<reference evidence="6 8" key="2">
    <citation type="journal article" date="2013" name="Nature">
        <title>Insights into bilaterian evolution from three spiralian genomes.</title>
        <authorList>
            <person name="Simakov O."/>
            <person name="Marletaz F."/>
            <person name="Cho S.J."/>
            <person name="Edsinger-Gonzales E."/>
            <person name="Havlak P."/>
            <person name="Hellsten U."/>
            <person name="Kuo D.H."/>
            <person name="Larsson T."/>
            <person name="Lv J."/>
            <person name="Arendt D."/>
            <person name="Savage R."/>
            <person name="Osoegawa K."/>
            <person name="de Jong P."/>
            <person name="Grimwood J."/>
            <person name="Chapman J.A."/>
            <person name="Shapiro H."/>
            <person name="Aerts A."/>
            <person name="Otillar R.P."/>
            <person name="Terry A.Y."/>
            <person name="Boore J.L."/>
            <person name="Grigoriev I.V."/>
            <person name="Lindberg D.R."/>
            <person name="Seaver E.C."/>
            <person name="Weisblat D.A."/>
            <person name="Putnam N.H."/>
            <person name="Rokhsar D.S."/>
        </authorList>
    </citation>
    <scope>NUCLEOTIDE SEQUENCE</scope>
</reference>
<dbReference type="OrthoDB" id="5585685at2759"/>
<dbReference type="GO" id="GO:0005737">
    <property type="term" value="C:cytoplasm"/>
    <property type="evidence" value="ECO:0000318"/>
    <property type="project" value="GO_Central"/>
</dbReference>
<dbReference type="RefSeq" id="XP_009020156.1">
    <property type="nucleotide sequence ID" value="XM_009021908.1"/>
</dbReference>
<dbReference type="GO" id="GO:0007186">
    <property type="term" value="P:G protein-coupled receptor signaling pathway"/>
    <property type="evidence" value="ECO:0000318"/>
    <property type="project" value="GO_Central"/>
</dbReference>
<dbReference type="InterPro" id="IPR019318">
    <property type="entry name" value="Gua_nucleotide_exch_fac_Ric8"/>
</dbReference>
<dbReference type="OMA" id="IYLMEAI"/>
<evidence type="ECO:0000256" key="5">
    <source>
        <dbReference type="ARBA" id="ARBA00023186"/>
    </source>
</evidence>
<protein>
    <recommendedName>
        <fullName evidence="9">Synembryn-A</fullName>
    </recommendedName>
</protein>
<dbReference type="PANTHER" id="PTHR12425">
    <property type="entry name" value="SYNEMBRYN"/>
    <property type="match status" value="1"/>
</dbReference>
<dbReference type="GO" id="GO:0001965">
    <property type="term" value="F:G-protein alpha-subunit binding"/>
    <property type="evidence" value="ECO:0000318"/>
    <property type="project" value="GO_Central"/>
</dbReference>
<dbReference type="GeneID" id="20205000"/>
<dbReference type="EnsemblMetazoa" id="HelroT174453">
    <property type="protein sequence ID" value="HelroP174453"/>
    <property type="gene ID" value="HelroG174453"/>
</dbReference>
<keyword evidence="8" id="KW-1185">Reference proteome</keyword>
<comment type="subcellular location">
    <subcellularLocation>
        <location evidence="1">Cytoplasm</location>
        <location evidence="1">Cell cortex</location>
    </subcellularLocation>
</comment>